<dbReference type="EMBL" id="KK583222">
    <property type="protein sequence ID" value="KDO26744.1"/>
    <property type="molecule type" value="Genomic_DNA"/>
</dbReference>
<name>A0A067C7M4_SAPPC</name>
<dbReference type="GeneID" id="24141649"/>
<dbReference type="Proteomes" id="UP000030745">
    <property type="component" value="Unassembled WGS sequence"/>
</dbReference>
<dbReference type="AlphaFoldDB" id="A0A067C7M4"/>
<accession>A0A067C7M4</accession>
<proteinExistence type="predicted"/>
<keyword evidence="2" id="KW-1185">Reference proteome</keyword>
<dbReference type="OMA" id="MAVIQQM"/>
<gene>
    <name evidence="1" type="ORF">SPRG_20542</name>
</gene>
<dbReference type="KEGG" id="spar:SPRG_20542"/>
<dbReference type="OrthoDB" id="71470at2759"/>
<organism evidence="1 2">
    <name type="scientific">Saprolegnia parasitica (strain CBS 223.65)</name>
    <dbReference type="NCBI Taxonomy" id="695850"/>
    <lineage>
        <taxon>Eukaryota</taxon>
        <taxon>Sar</taxon>
        <taxon>Stramenopiles</taxon>
        <taxon>Oomycota</taxon>
        <taxon>Saprolegniomycetes</taxon>
        <taxon>Saprolegniales</taxon>
        <taxon>Saprolegniaceae</taxon>
        <taxon>Saprolegnia</taxon>
    </lineage>
</organism>
<dbReference type="VEuPathDB" id="FungiDB:SPRG_20542"/>
<dbReference type="RefSeq" id="XP_012202624.1">
    <property type="nucleotide sequence ID" value="XM_012347234.1"/>
</dbReference>
<evidence type="ECO:0000313" key="1">
    <source>
        <dbReference type="EMBL" id="KDO26744.1"/>
    </source>
</evidence>
<protein>
    <submittedName>
        <fullName evidence="1">Uncharacterized protein</fullName>
    </submittedName>
</protein>
<evidence type="ECO:0000313" key="2">
    <source>
        <dbReference type="Proteomes" id="UP000030745"/>
    </source>
</evidence>
<reference evidence="1 2" key="1">
    <citation type="journal article" date="2013" name="PLoS Genet.">
        <title>Distinctive expansion of potential virulence genes in the genome of the oomycete fish pathogen Saprolegnia parasitica.</title>
        <authorList>
            <person name="Jiang R.H."/>
            <person name="de Bruijn I."/>
            <person name="Haas B.J."/>
            <person name="Belmonte R."/>
            <person name="Lobach L."/>
            <person name="Christie J."/>
            <person name="van den Ackerveken G."/>
            <person name="Bottin A."/>
            <person name="Bulone V."/>
            <person name="Diaz-Moreno S.M."/>
            <person name="Dumas B."/>
            <person name="Fan L."/>
            <person name="Gaulin E."/>
            <person name="Govers F."/>
            <person name="Grenville-Briggs L.J."/>
            <person name="Horner N.R."/>
            <person name="Levin J.Z."/>
            <person name="Mammella M."/>
            <person name="Meijer H.J."/>
            <person name="Morris P."/>
            <person name="Nusbaum C."/>
            <person name="Oome S."/>
            <person name="Phillips A.J."/>
            <person name="van Rooyen D."/>
            <person name="Rzeszutek E."/>
            <person name="Saraiva M."/>
            <person name="Secombes C.J."/>
            <person name="Seidl M.F."/>
            <person name="Snel B."/>
            <person name="Stassen J.H."/>
            <person name="Sykes S."/>
            <person name="Tripathy S."/>
            <person name="van den Berg H."/>
            <person name="Vega-Arreguin J.C."/>
            <person name="Wawra S."/>
            <person name="Young S.K."/>
            <person name="Zeng Q."/>
            <person name="Dieguez-Uribeondo J."/>
            <person name="Russ C."/>
            <person name="Tyler B.M."/>
            <person name="van West P."/>
        </authorList>
    </citation>
    <scope>NUCLEOTIDE SEQUENCE [LARGE SCALE GENOMIC DNA]</scope>
    <source>
        <strain evidence="1 2">CBS 223.65</strain>
    </source>
</reference>
<sequence length="390" mass="44410">MDVICGIPYGRSCLWLTPGDAIRNTSDAHVVTLIYATVPQPWVSWAWIKLFYRLATTLLVWHRLWHRYFVHVLALEDAVRRCGHRHKPGVWSYEVLAGDPTAIVLLDPWIASAFYMDVWLSVTNLAMAVIQQMQSADLYIKLLSGTYLSRTVWFAYWSLCLVSKLLKRYRIEHHFAEVDPTLLAIAVSVYGPLLTSLNAHLPPMVAFYQWSFTYFTAVDARDDQIEVSLAIAVYTLNIAILPVLYGFLRRCCCKASPFRRRNYSSYTYNNFKSRLVFDCFRLLRPGATALGGSIHEAIERDPHLKHCPTISLRATDCFLVAYCNGQRQETLRLSLLSCMDTRGVSDASNASTFPFNVLTRPPQAELLDPESSLPLIYEIQRPAAPSAWCL</sequence>